<keyword evidence="8" id="KW-0472">Membrane</keyword>
<evidence type="ECO:0000256" key="1">
    <source>
        <dbReference type="ARBA" id="ARBA00004481"/>
    </source>
</evidence>
<evidence type="ECO:0008006" key="14">
    <source>
        <dbReference type="Google" id="ProtNLM"/>
    </source>
</evidence>
<dbReference type="PANTHER" id="PTHR46009">
    <property type="entry name" value="VACUOLAR PROTEIN SORTING-ASSOCIATED PROTEIN VTA1 HOMOLOG"/>
    <property type="match status" value="1"/>
</dbReference>
<feature type="region of interest" description="Disordered" evidence="9">
    <location>
        <begin position="248"/>
        <end position="340"/>
    </location>
</feature>
<dbReference type="Proteomes" id="UP000094236">
    <property type="component" value="Unassembled WGS sequence"/>
</dbReference>
<keyword evidence="4" id="KW-0813">Transport</keyword>
<dbReference type="Gene3D" id="1.20.5.420">
    <property type="entry name" value="Immunoglobulin FC, subunit C"/>
    <property type="match status" value="1"/>
</dbReference>
<evidence type="ECO:0000256" key="3">
    <source>
        <dbReference type="ARBA" id="ARBA00007895"/>
    </source>
</evidence>
<evidence type="ECO:0000256" key="7">
    <source>
        <dbReference type="ARBA" id="ARBA00022927"/>
    </source>
</evidence>
<dbReference type="PANTHER" id="PTHR46009:SF1">
    <property type="entry name" value="VACUOLAR PROTEIN SORTING-ASSOCIATED PROTEIN VTA1 HOMOLOG"/>
    <property type="match status" value="1"/>
</dbReference>
<evidence type="ECO:0000256" key="9">
    <source>
        <dbReference type="SAM" id="MobiDB-lite"/>
    </source>
</evidence>
<feature type="domain" description="Vta1 C-terminal" evidence="11">
    <location>
        <begin position="348"/>
        <end position="385"/>
    </location>
</feature>
<dbReference type="GO" id="GO:0015031">
    <property type="term" value="P:protein transport"/>
    <property type="evidence" value="ECO:0007669"/>
    <property type="project" value="UniProtKB-KW"/>
</dbReference>
<gene>
    <name evidence="12" type="ORF">PACTADRAFT_47828</name>
</gene>
<comment type="similarity">
    <text evidence="3">Belongs to the VTA1 family.</text>
</comment>
<evidence type="ECO:0000256" key="2">
    <source>
        <dbReference type="ARBA" id="ARBA00004496"/>
    </source>
</evidence>
<dbReference type="Pfam" id="PF18097">
    <property type="entry name" value="Vta1_C"/>
    <property type="match status" value="1"/>
</dbReference>
<dbReference type="InterPro" id="IPR044538">
    <property type="entry name" value="Vta1-like"/>
</dbReference>
<keyword evidence="13" id="KW-1185">Reference proteome</keyword>
<dbReference type="OrthoDB" id="391137at2759"/>
<proteinExistence type="inferred from homology"/>
<evidence type="ECO:0000313" key="13">
    <source>
        <dbReference type="Proteomes" id="UP000094236"/>
    </source>
</evidence>
<dbReference type="GO" id="GO:0005771">
    <property type="term" value="C:multivesicular body"/>
    <property type="evidence" value="ECO:0007669"/>
    <property type="project" value="TreeGrafter"/>
</dbReference>
<sequence length="388" mass="43847">MSEQPEDHGEDLGNDGLHSELPPVPSALIKTIQPLLNRSKELISIEPIISYFCKLDAVELILDKKLHLTSNEISSFTMSLLDHIEFLKKNLPQEELNIINDKDKSYKYVEDFAIAIFNKSYLDVINHTTSKSTVSTFNASIVFLNLLKLWNDGILNPEILMKLKYAKFHAMRIIKDYKEGKDPNDYMPPEDLTRDVQNEIDESLSGTNHLEKENDEEILLKKTSFINNQPNNKDFSLPQVPNFIDKEEDEKKEIPNPPSLPNAPNFTDYQQSSGQNDHFSSPSPVSHIPTSPSALPPTSTDEQPPHSPSVLPSVLPSVSQTNKAPSSHQRKTSSSSTKYNVDEIITQEQKISKAQKYCKFAVSALNYEDIETAIQELKNALNLLEKEE</sequence>
<dbReference type="InterPro" id="IPR023175">
    <property type="entry name" value="Vta1/CALS_N_sf"/>
</dbReference>
<evidence type="ECO:0000313" key="12">
    <source>
        <dbReference type="EMBL" id="ODV98003.1"/>
    </source>
</evidence>
<dbReference type="Gene3D" id="1.25.40.270">
    <property type="entry name" value="Vacuolar protein sorting-associated protein vta1"/>
    <property type="match status" value="1"/>
</dbReference>
<organism evidence="12 13">
    <name type="scientific">Pachysolen tannophilus NRRL Y-2460</name>
    <dbReference type="NCBI Taxonomy" id="669874"/>
    <lineage>
        <taxon>Eukaryota</taxon>
        <taxon>Fungi</taxon>
        <taxon>Dikarya</taxon>
        <taxon>Ascomycota</taxon>
        <taxon>Saccharomycotina</taxon>
        <taxon>Pichiomycetes</taxon>
        <taxon>Pachysolenaceae</taxon>
        <taxon>Pachysolen</taxon>
    </lineage>
</organism>
<feature type="domain" description="Vta1/callose synthase N-terminal" evidence="10">
    <location>
        <begin position="31"/>
        <end position="179"/>
    </location>
</feature>
<keyword evidence="6" id="KW-0967">Endosome</keyword>
<dbReference type="GO" id="GO:0010008">
    <property type="term" value="C:endosome membrane"/>
    <property type="evidence" value="ECO:0007669"/>
    <property type="project" value="UniProtKB-SubCell"/>
</dbReference>
<feature type="compositionally biased region" description="Low complexity" evidence="9">
    <location>
        <begin position="308"/>
        <end position="319"/>
    </location>
</feature>
<dbReference type="EMBL" id="KV454011">
    <property type="protein sequence ID" value="ODV98003.1"/>
    <property type="molecule type" value="Genomic_DNA"/>
</dbReference>
<dbReference type="GO" id="GO:0032511">
    <property type="term" value="P:late endosome to vacuole transport via multivesicular body sorting pathway"/>
    <property type="evidence" value="ECO:0007669"/>
    <property type="project" value="InterPro"/>
</dbReference>
<evidence type="ECO:0000256" key="8">
    <source>
        <dbReference type="ARBA" id="ARBA00023136"/>
    </source>
</evidence>
<dbReference type="InterPro" id="IPR041212">
    <property type="entry name" value="Vta1_C"/>
</dbReference>
<evidence type="ECO:0000256" key="4">
    <source>
        <dbReference type="ARBA" id="ARBA00022448"/>
    </source>
</evidence>
<evidence type="ECO:0000256" key="5">
    <source>
        <dbReference type="ARBA" id="ARBA00022490"/>
    </source>
</evidence>
<protein>
    <recommendedName>
        <fullName evidence="14">Vta1 C-terminal domain-containing protein</fullName>
    </recommendedName>
</protein>
<feature type="compositionally biased region" description="Polar residues" evidence="9">
    <location>
        <begin position="262"/>
        <end position="284"/>
    </location>
</feature>
<feature type="compositionally biased region" description="Low complexity" evidence="9">
    <location>
        <begin position="289"/>
        <end position="300"/>
    </location>
</feature>
<evidence type="ECO:0000259" key="11">
    <source>
        <dbReference type="Pfam" id="PF18097"/>
    </source>
</evidence>
<dbReference type="InterPro" id="IPR039431">
    <property type="entry name" value="Vta1/CALS_N"/>
</dbReference>
<dbReference type="AlphaFoldDB" id="A0A1E4U1W7"/>
<accession>A0A1E4U1W7</accession>
<reference evidence="13" key="1">
    <citation type="submission" date="2016-05" db="EMBL/GenBank/DDBJ databases">
        <title>Comparative genomics of biotechnologically important yeasts.</title>
        <authorList>
            <consortium name="DOE Joint Genome Institute"/>
            <person name="Riley R."/>
            <person name="Haridas S."/>
            <person name="Wolfe K.H."/>
            <person name="Lopes M.R."/>
            <person name="Hittinger C.T."/>
            <person name="Goker M."/>
            <person name="Salamov A."/>
            <person name="Wisecaver J."/>
            <person name="Long T.M."/>
            <person name="Aerts A.L."/>
            <person name="Barry K."/>
            <person name="Choi C."/>
            <person name="Clum A."/>
            <person name="Coughlan A.Y."/>
            <person name="Deshpande S."/>
            <person name="Douglass A.P."/>
            <person name="Hanson S.J."/>
            <person name="Klenk H.-P."/>
            <person name="Labutti K."/>
            <person name="Lapidus A."/>
            <person name="Lindquist E."/>
            <person name="Lipzen A."/>
            <person name="Meier-Kolthoff J.P."/>
            <person name="Ohm R.A."/>
            <person name="Otillar R.P."/>
            <person name="Pangilinan J."/>
            <person name="Peng Y."/>
            <person name="Rokas A."/>
            <person name="Rosa C.A."/>
            <person name="Scheuner C."/>
            <person name="Sibirny A.A."/>
            <person name="Slot J.C."/>
            <person name="Stielow J.B."/>
            <person name="Sun H."/>
            <person name="Kurtzman C.P."/>
            <person name="Blackwell M."/>
            <person name="Grigoriev I.V."/>
            <person name="Jeffries T.W."/>
        </authorList>
    </citation>
    <scope>NUCLEOTIDE SEQUENCE [LARGE SCALE GENOMIC DNA]</scope>
    <source>
        <strain evidence="13">NRRL Y-2460</strain>
    </source>
</reference>
<keyword evidence="7" id="KW-0653">Protein transport</keyword>
<dbReference type="Pfam" id="PF04652">
    <property type="entry name" value="Vta1"/>
    <property type="match status" value="1"/>
</dbReference>
<name>A0A1E4U1W7_PACTA</name>
<comment type="subcellular location">
    <subcellularLocation>
        <location evidence="2">Cytoplasm</location>
    </subcellularLocation>
    <subcellularLocation>
        <location evidence="1">Endosome membrane</location>
        <topology evidence="1">Peripheral membrane protein</topology>
    </subcellularLocation>
</comment>
<dbReference type="STRING" id="669874.A0A1E4U1W7"/>
<evidence type="ECO:0000256" key="6">
    <source>
        <dbReference type="ARBA" id="ARBA00022753"/>
    </source>
</evidence>
<keyword evidence="5" id="KW-0963">Cytoplasm</keyword>
<evidence type="ECO:0000259" key="10">
    <source>
        <dbReference type="Pfam" id="PF04652"/>
    </source>
</evidence>